<accession>A0AAW1P0A0</accession>
<keyword evidence="1 2" id="KW-0408">Iron</keyword>
<keyword evidence="2" id="KW-0503">Monooxygenase</keyword>
<gene>
    <name evidence="4" type="ORF">WJX73_004212</name>
</gene>
<dbReference type="PRINTS" id="PR00463">
    <property type="entry name" value="EP450I"/>
</dbReference>
<feature type="signal peptide" evidence="3">
    <location>
        <begin position="1"/>
        <end position="18"/>
    </location>
</feature>
<feature type="binding site" description="axial binding residue" evidence="1">
    <location>
        <position position="470"/>
    </location>
    <ligand>
        <name>heme</name>
        <dbReference type="ChEBI" id="CHEBI:30413"/>
    </ligand>
    <ligandPart>
        <name>Fe</name>
        <dbReference type="ChEBI" id="CHEBI:18248"/>
    </ligandPart>
</feature>
<dbReference type="GO" id="GO:0004497">
    <property type="term" value="F:monooxygenase activity"/>
    <property type="evidence" value="ECO:0007669"/>
    <property type="project" value="UniProtKB-KW"/>
</dbReference>
<reference evidence="4 5" key="1">
    <citation type="journal article" date="2024" name="Nat. Commun.">
        <title>Phylogenomics reveals the evolutionary origins of lichenization in chlorophyte algae.</title>
        <authorList>
            <person name="Puginier C."/>
            <person name="Libourel C."/>
            <person name="Otte J."/>
            <person name="Skaloud P."/>
            <person name="Haon M."/>
            <person name="Grisel S."/>
            <person name="Petersen M."/>
            <person name="Berrin J.G."/>
            <person name="Delaux P.M."/>
            <person name="Dal Grande F."/>
            <person name="Keller J."/>
        </authorList>
    </citation>
    <scope>NUCLEOTIDE SEQUENCE [LARGE SCALE GENOMIC DNA]</scope>
    <source>
        <strain evidence="4 5">SAG 2036</strain>
    </source>
</reference>
<sequence length="525" mass="58382">MILAWALALAILALLIYGFHPGDRWRLRRIPGPRQYWMIGNLLDFAKEGDHNYFNRLHKQYGSIFKVWILGSNVVVATPELCRQICLHNSSRLQMPNLYYGKYWDFDNAIILWLKGERARTVRSAWHPMFYSGTLEGIVGLMHQAADSAVQRLSAAAKSKDPIDVSVVLSQMSLQVIAQAAFGIDVSNPDAVLREFDGKPYTVSQLIADIRTAFRTTSNSKCQYTQLSLLFPFAVPLWRWLANILPSESHAAALDLRNRMIPYVEGLIKDHAAVVKEQDDIIKTLNPTGDGKERRGVAAGSFLDILVRTKHKSSGASLTDIEICNQAFAMLMVGLETTSSALAFATYFLAQNPDKAEKLAAEIRSQPDNPGYSDLTEGFPYTEAVIREAIRLYPPGSYVIRAAEKDMQLGGYKVQKNQLLIGAIYAIHHDASVWPDPEAFIPERHLSADAVGAPTQPHAWLGFGEGARNCVGGRLAMLEAKLALVHLFRHHSYRLTPGQVPLEIVTTLTLGPKNGVWVTVHGPTW</sequence>
<dbReference type="SUPFAM" id="SSF48264">
    <property type="entry name" value="Cytochrome P450"/>
    <property type="match status" value="1"/>
</dbReference>
<dbReference type="AlphaFoldDB" id="A0AAW1P0A0"/>
<dbReference type="PANTHER" id="PTHR24301:SF2">
    <property type="entry name" value="THROMBOXANE-A SYNTHASE"/>
    <property type="match status" value="1"/>
</dbReference>
<evidence type="ECO:0008006" key="6">
    <source>
        <dbReference type="Google" id="ProtNLM"/>
    </source>
</evidence>
<name>A0AAW1P0A0_9CHLO</name>
<dbReference type="InterPro" id="IPR017972">
    <property type="entry name" value="Cyt_P450_CS"/>
</dbReference>
<evidence type="ECO:0000313" key="5">
    <source>
        <dbReference type="Proteomes" id="UP001465755"/>
    </source>
</evidence>
<evidence type="ECO:0000256" key="1">
    <source>
        <dbReference type="PIRSR" id="PIRSR602401-1"/>
    </source>
</evidence>
<dbReference type="GO" id="GO:0005506">
    <property type="term" value="F:iron ion binding"/>
    <property type="evidence" value="ECO:0007669"/>
    <property type="project" value="InterPro"/>
</dbReference>
<keyword evidence="1 2" id="KW-0479">Metal-binding</keyword>
<evidence type="ECO:0000256" key="3">
    <source>
        <dbReference type="SAM" id="SignalP"/>
    </source>
</evidence>
<keyword evidence="3" id="KW-0732">Signal</keyword>
<dbReference type="GO" id="GO:0016705">
    <property type="term" value="F:oxidoreductase activity, acting on paired donors, with incorporation or reduction of molecular oxygen"/>
    <property type="evidence" value="ECO:0007669"/>
    <property type="project" value="InterPro"/>
</dbReference>
<dbReference type="InterPro" id="IPR036396">
    <property type="entry name" value="Cyt_P450_sf"/>
</dbReference>
<proteinExistence type="inferred from homology"/>
<dbReference type="GO" id="GO:0020037">
    <property type="term" value="F:heme binding"/>
    <property type="evidence" value="ECO:0007669"/>
    <property type="project" value="InterPro"/>
</dbReference>
<dbReference type="Gene3D" id="1.10.630.10">
    <property type="entry name" value="Cytochrome P450"/>
    <property type="match status" value="1"/>
</dbReference>
<dbReference type="PANTHER" id="PTHR24301">
    <property type="entry name" value="THROMBOXANE-A SYNTHASE"/>
    <property type="match status" value="1"/>
</dbReference>
<feature type="chain" id="PRO_5043788717" description="Cytochrome P450" evidence="3">
    <location>
        <begin position="19"/>
        <end position="525"/>
    </location>
</feature>
<keyword evidence="5" id="KW-1185">Reference proteome</keyword>
<dbReference type="EMBL" id="JALJOQ010000057">
    <property type="protein sequence ID" value="KAK9803710.1"/>
    <property type="molecule type" value="Genomic_DNA"/>
</dbReference>
<dbReference type="InterPro" id="IPR002401">
    <property type="entry name" value="Cyt_P450_E_grp-I"/>
</dbReference>
<evidence type="ECO:0000313" key="4">
    <source>
        <dbReference type="EMBL" id="KAK9803710.1"/>
    </source>
</evidence>
<comment type="cofactor">
    <cofactor evidence="1">
        <name>heme</name>
        <dbReference type="ChEBI" id="CHEBI:30413"/>
    </cofactor>
</comment>
<organism evidence="4 5">
    <name type="scientific">Symbiochloris irregularis</name>
    <dbReference type="NCBI Taxonomy" id="706552"/>
    <lineage>
        <taxon>Eukaryota</taxon>
        <taxon>Viridiplantae</taxon>
        <taxon>Chlorophyta</taxon>
        <taxon>core chlorophytes</taxon>
        <taxon>Trebouxiophyceae</taxon>
        <taxon>Trebouxiales</taxon>
        <taxon>Trebouxiaceae</taxon>
        <taxon>Symbiochloris</taxon>
    </lineage>
</organism>
<comment type="similarity">
    <text evidence="2">Belongs to the cytochrome P450 family.</text>
</comment>
<dbReference type="PRINTS" id="PR00385">
    <property type="entry name" value="P450"/>
</dbReference>
<dbReference type="InterPro" id="IPR001128">
    <property type="entry name" value="Cyt_P450"/>
</dbReference>
<dbReference type="Pfam" id="PF00067">
    <property type="entry name" value="p450"/>
    <property type="match status" value="1"/>
</dbReference>
<protein>
    <recommendedName>
        <fullName evidence="6">Cytochrome P450</fullName>
    </recommendedName>
</protein>
<evidence type="ECO:0000256" key="2">
    <source>
        <dbReference type="RuleBase" id="RU000461"/>
    </source>
</evidence>
<dbReference type="Proteomes" id="UP001465755">
    <property type="component" value="Unassembled WGS sequence"/>
</dbReference>
<keyword evidence="1 2" id="KW-0349">Heme</keyword>
<comment type="caution">
    <text evidence="4">The sequence shown here is derived from an EMBL/GenBank/DDBJ whole genome shotgun (WGS) entry which is preliminary data.</text>
</comment>
<dbReference type="PROSITE" id="PS00086">
    <property type="entry name" value="CYTOCHROME_P450"/>
    <property type="match status" value="1"/>
</dbReference>
<keyword evidence="2" id="KW-0560">Oxidoreductase</keyword>